<dbReference type="CDD" id="cd11714">
    <property type="entry name" value="GINS_A_archaea"/>
    <property type="match status" value="1"/>
</dbReference>
<accession>A0A081RMZ6</accession>
<dbReference type="EMBL" id="JOKN01000015">
    <property type="protein sequence ID" value="KEQ56569.1"/>
    <property type="molecule type" value="Genomic_DNA"/>
</dbReference>
<organism evidence="2 3">
    <name type="scientific">Marine Group I thaumarchaeote SCGC AAA799-N04</name>
    <dbReference type="NCBI Taxonomy" id="1502293"/>
    <lineage>
        <taxon>Archaea</taxon>
        <taxon>Nitrososphaerota</taxon>
        <taxon>Marine Group I</taxon>
    </lineage>
</organism>
<sequence length="185" mass="21354">MSETNQIDINYLHHIVLREIEDESLLEIDPNFYRNLSDFIGNLKKQEFDGVESEIKDTMIEMATELTSLLINVRLEKISKSKDLEISFLLDEEKFILDSQEEQKDRKEMILSATINGKSKFLESLSQNHKTKRIAVRFLQEVDEIVGADLEKYGPFKTEDIATIPYENAQALIAKNAATKVRLED</sequence>
<proteinExistence type="predicted"/>
<name>A0A081RMZ6_9ARCH</name>
<keyword evidence="3" id="KW-1185">Reference proteome</keyword>
<evidence type="ECO:0000313" key="3">
    <source>
        <dbReference type="Proteomes" id="UP000028059"/>
    </source>
</evidence>
<dbReference type="CDD" id="cd21695">
    <property type="entry name" value="GINS_B_archaea_Gins51"/>
    <property type="match status" value="1"/>
</dbReference>
<dbReference type="PATRIC" id="fig|1502293.3.peg.886"/>
<dbReference type="AlphaFoldDB" id="A0A081RMZ6"/>
<dbReference type="Proteomes" id="UP000028059">
    <property type="component" value="Unassembled WGS sequence"/>
</dbReference>
<dbReference type="Gene3D" id="3.40.5.50">
    <property type="match status" value="1"/>
</dbReference>
<protein>
    <recommendedName>
        <fullName evidence="1">Gins51 C-terminal domain-containing protein</fullName>
    </recommendedName>
</protein>
<feature type="domain" description="Gins51 C-terminal" evidence="1">
    <location>
        <begin position="134"/>
        <end position="181"/>
    </location>
</feature>
<dbReference type="Pfam" id="PF22090">
    <property type="entry name" value="Gins51_C"/>
    <property type="match status" value="1"/>
</dbReference>
<evidence type="ECO:0000313" key="2">
    <source>
        <dbReference type="EMBL" id="KEQ56569.1"/>
    </source>
</evidence>
<evidence type="ECO:0000259" key="1">
    <source>
        <dbReference type="Pfam" id="PF22090"/>
    </source>
</evidence>
<dbReference type="InterPro" id="IPR054314">
    <property type="entry name" value="Gins51_C"/>
</dbReference>
<gene>
    <name evidence="2" type="ORF">AAA799N04_00960</name>
</gene>
<comment type="caution">
    <text evidence="2">The sequence shown here is derived from an EMBL/GenBank/DDBJ whole genome shotgun (WGS) entry which is preliminary data.</text>
</comment>
<reference evidence="2 3" key="1">
    <citation type="submission" date="2014-06" db="EMBL/GenBank/DDBJ databases">
        <authorList>
            <person name="Ngugi D.K."/>
            <person name="Blom J."/>
            <person name="Alam I."/>
            <person name="Rashid M."/>
            <person name="Ba Alawi W."/>
            <person name="Zhang G."/>
            <person name="Hikmawan T."/>
            <person name="Guan Y."/>
            <person name="Antunes A."/>
            <person name="Siam R."/>
            <person name="ElDorry H."/>
            <person name="Bajic V."/>
            <person name="Stingl U."/>
        </authorList>
    </citation>
    <scope>NUCLEOTIDE SEQUENCE [LARGE SCALE GENOMIC DNA]</scope>
    <source>
        <strain evidence="2">SCGC AAA799-N04</strain>
    </source>
</reference>